<evidence type="ECO:0000256" key="1">
    <source>
        <dbReference type="SAM" id="Phobius"/>
    </source>
</evidence>
<reference evidence="2" key="1">
    <citation type="submission" date="2020-11" db="EMBL/GenBank/DDBJ databases">
        <authorList>
            <person name="Tran Van P."/>
        </authorList>
    </citation>
    <scope>NUCLEOTIDE SEQUENCE</scope>
</reference>
<feature type="transmembrane region" description="Helical" evidence="1">
    <location>
        <begin position="67"/>
        <end position="85"/>
    </location>
</feature>
<feature type="transmembrane region" description="Helical" evidence="1">
    <location>
        <begin position="91"/>
        <end position="110"/>
    </location>
</feature>
<proteinExistence type="predicted"/>
<dbReference type="EMBL" id="CAJPIZ010032074">
    <property type="protein sequence ID" value="CAG2120206.1"/>
    <property type="molecule type" value="Genomic_DNA"/>
</dbReference>
<evidence type="ECO:0000313" key="2">
    <source>
        <dbReference type="EMBL" id="CAD7644665.1"/>
    </source>
</evidence>
<protein>
    <submittedName>
        <fullName evidence="2">Uncharacterized protein</fullName>
    </submittedName>
</protein>
<dbReference type="AlphaFoldDB" id="A0A7R9QHR1"/>
<evidence type="ECO:0000313" key="3">
    <source>
        <dbReference type="Proteomes" id="UP000759131"/>
    </source>
</evidence>
<keyword evidence="3" id="KW-1185">Reference proteome</keyword>
<dbReference type="Proteomes" id="UP000759131">
    <property type="component" value="Unassembled WGS sequence"/>
</dbReference>
<sequence length="140" mass="15865">MIFGLVYYNNVGADIVESYNVTYRDLSFNYERLEYLGQGPYVAITIATIIMMSYFVVVTFSEWPKQCIMVAVVFAIYLTTELLMGDTRFRSVGGVLVPFTLATIYAYLVVRHPKPIVLPVEPTPETTACLDNEYSAVYVK</sequence>
<accession>A0A7R9QHR1</accession>
<gene>
    <name evidence="2" type="ORF">OSB1V03_LOCUS20153</name>
</gene>
<feature type="transmembrane region" description="Helical" evidence="1">
    <location>
        <begin position="41"/>
        <end position="60"/>
    </location>
</feature>
<organism evidence="2">
    <name type="scientific">Medioppia subpectinata</name>
    <dbReference type="NCBI Taxonomy" id="1979941"/>
    <lineage>
        <taxon>Eukaryota</taxon>
        <taxon>Metazoa</taxon>
        <taxon>Ecdysozoa</taxon>
        <taxon>Arthropoda</taxon>
        <taxon>Chelicerata</taxon>
        <taxon>Arachnida</taxon>
        <taxon>Acari</taxon>
        <taxon>Acariformes</taxon>
        <taxon>Sarcoptiformes</taxon>
        <taxon>Oribatida</taxon>
        <taxon>Brachypylina</taxon>
        <taxon>Oppioidea</taxon>
        <taxon>Oppiidae</taxon>
        <taxon>Medioppia</taxon>
    </lineage>
</organism>
<keyword evidence="1" id="KW-1133">Transmembrane helix</keyword>
<keyword evidence="1" id="KW-0472">Membrane</keyword>
<keyword evidence="1" id="KW-0812">Transmembrane</keyword>
<name>A0A7R9QHR1_9ACAR</name>
<dbReference type="EMBL" id="OC886649">
    <property type="protein sequence ID" value="CAD7644665.1"/>
    <property type="molecule type" value="Genomic_DNA"/>
</dbReference>